<proteinExistence type="predicted"/>
<evidence type="ECO:0000313" key="2">
    <source>
        <dbReference type="Proteomes" id="UP000013487"/>
    </source>
</evidence>
<reference evidence="1 2" key="1">
    <citation type="journal article" date="2013" name="Genome Announc.">
        <title>Draft Genome Sequence of Bacillus thuringiensis var. thuringiensis Strain T01-328, a Brazilian Isolate That Produces a Soluble Pesticide Protein, Cry1Ia.</title>
        <authorList>
            <person name="Varani A.M."/>
            <person name="Lemos M.V."/>
            <person name="Fernandes C.C."/>
            <person name="Lemos E.G."/>
            <person name="Alves E.C."/>
            <person name="Desiderio J.A."/>
        </authorList>
    </citation>
    <scope>NUCLEOTIDE SEQUENCE [LARGE SCALE GENOMIC DNA]</scope>
    <source>
        <strain evidence="1 2">T01-328</strain>
    </source>
</reference>
<comment type="caution">
    <text evidence="1">The sequence shown here is derived from an EMBL/GenBank/DDBJ whole genome shotgun (WGS) entry which is preliminary data.</text>
</comment>
<accession>A0AAN4HBD1</accession>
<gene>
    <name evidence="1" type="ORF">BTCBT_007303</name>
</gene>
<organism evidence="1 2">
    <name type="scientific">Bacillus thuringiensis T01-328</name>
    <dbReference type="NCBI Taxonomy" id="1324966"/>
    <lineage>
        <taxon>Bacteria</taxon>
        <taxon>Bacillati</taxon>
        <taxon>Bacillota</taxon>
        <taxon>Bacilli</taxon>
        <taxon>Bacillales</taxon>
        <taxon>Bacillaceae</taxon>
        <taxon>Bacillus</taxon>
        <taxon>Bacillus cereus group</taxon>
    </lineage>
</organism>
<dbReference type="Proteomes" id="UP000013487">
    <property type="component" value="Unassembled WGS sequence"/>
</dbReference>
<dbReference type="RefSeq" id="WP_000071280.1">
    <property type="nucleotide sequence ID" value="NZ_ARXZ02000080.1"/>
</dbReference>
<dbReference type="GeneID" id="67470908"/>
<sequence length="153" mass="18308">MSNRYNLYNYYQNFFYRSSLRQPQKEIALDIINEFKYLINNYLGELFIASSKIKLIVAYPSIENIEKIVKNELLACIQKIRDGMEKDIRPIIPPQYQYSYLPNNFDKTIDIARLKAKQTFWQCFNRAPSYKILSEYKNSIDIDTKFEVHVSQH</sequence>
<protein>
    <submittedName>
        <fullName evidence="1">Uncharacterized protein</fullName>
    </submittedName>
</protein>
<dbReference type="AlphaFoldDB" id="A0AAN4HBD1"/>
<dbReference type="EMBL" id="ARXZ02000080">
    <property type="protein sequence ID" value="ERH96552.1"/>
    <property type="molecule type" value="Genomic_DNA"/>
</dbReference>
<name>A0AAN4HBD1_BACTU</name>
<evidence type="ECO:0000313" key="1">
    <source>
        <dbReference type="EMBL" id="ERH96552.1"/>
    </source>
</evidence>